<protein>
    <submittedName>
        <fullName evidence="1">Uncharacterized protein</fullName>
    </submittedName>
</protein>
<proteinExistence type="predicted"/>
<dbReference type="Proteomes" id="UP000324595">
    <property type="component" value="Unassembled WGS sequence"/>
</dbReference>
<sequence length="35" mass="4254">MLTADEFDMYEGSESFVRIFSLLIQDQYETWLFID</sequence>
<gene>
    <name evidence="1" type="ORF">LX73_1319</name>
</gene>
<evidence type="ECO:0000313" key="2">
    <source>
        <dbReference type="Proteomes" id="UP000324595"/>
    </source>
</evidence>
<dbReference type="EMBL" id="VNHY01000002">
    <property type="protein sequence ID" value="TYP93613.1"/>
    <property type="molecule type" value="Genomic_DNA"/>
</dbReference>
<keyword evidence="2" id="KW-1185">Reference proteome</keyword>
<accession>A0A5D3YIK0</accession>
<dbReference type="AlphaFoldDB" id="A0A5D3YIK0"/>
<reference evidence="1 2" key="1">
    <citation type="submission" date="2019-07" db="EMBL/GenBank/DDBJ databases">
        <title>Genomic Encyclopedia of Archaeal and Bacterial Type Strains, Phase II (KMG-II): from individual species to whole genera.</title>
        <authorList>
            <person name="Goeker M."/>
        </authorList>
    </citation>
    <scope>NUCLEOTIDE SEQUENCE [LARGE SCALE GENOMIC DNA]</scope>
    <source>
        <strain evidence="1 2">DSM 21935</strain>
    </source>
</reference>
<evidence type="ECO:0000313" key="1">
    <source>
        <dbReference type="EMBL" id="TYP93613.1"/>
    </source>
</evidence>
<organism evidence="1 2">
    <name type="scientific">Fodinibius salinus</name>
    <dbReference type="NCBI Taxonomy" id="860790"/>
    <lineage>
        <taxon>Bacteria</taxon>
        <taxon>Pseudomonadati</taxon>
        <taxon>Balneolota</taxon>
        <taxon>Balneolia</taxon>
        <taxon>Balneolales</taxon>
        <taxon>Balneolaceae</taxon>
        <taxon>Fodinibius</taxon>
    </lineage>
</organism>
<comment type="caution">
    <text evidence="1">The sequence shown here is derived from an EMBL/GenBank/DDBJ whole genome shotgun (WGS) entry which is preliminary data.</text>
</comment>
<name>A0A5D3YIK0_9BACT</name>